<protein>
    <recommendedName>
        <fullName evidence="3 10">4-diphosphocytidyl-2-C-methyl-D-erythritol kinase</fullName>
        <shortName evidence="10">CMK</shortName>
        <ecNumber evidence="2 10">2.7.1.148</ecNumber>
    </recommendedName>
    <alternativeName>
        <fullName evidence="9 10">4-(cytidine-5'-diphospho)-2-C-methyl-D-erythritol kinase</fullName>
    </alternativeName>
</protein>
<feature type="active site" evidence="10">
    <location>
        <position position="125"/>
    </location>
</feature>
<dbReference type="HAMAP" id="MF_00061">
    <property type="entry name" value="IspE"/>
    <property type="match status" value="1"/>
</dbReference>
<sequence>MVEAFAPAKINLTLHITGQRGDGYHLLDSLVVFADFGDHLQLQAADEMSVQVTGPFSSGVPTDQRNLVWQAAEAANWCGEIALNKKLPHGAGIGGGSSDAAAVLKAIEGLGNAISSDLPISLGADVPVCLRATATRMYGVGEGLTPVALPDLYALLVNPGVPVPTGPVFQALESRDNAPMSAQIPIFSTGSDCAAWLYEQRNDLERPAIQVAPVIDRVLSDLRATKGQQLSRMSGSGATCFALYPSKKAAHMAAYEIGAEHPDWWCQVVTLT</sequence>
<dbReference type="InterPro" id="IPR014721">
    <property type="entry name" value="Ribsml_uS5_D2-typ_fold_subgr"/>
</dbReference>
<feature type="domain" description="GHMP kinase N-terminal" evidence="11">
    <location>
        <begin position="66"/>
        <end position="117"/>
    </location>
</feature>
<dbReference type="Gene3D" id="3.30.230.10">
    <property type="match status" value="1"/>
</dbReference>
<accession>A0A1G5PKF2</accession>
<proteinExistence type="inferred from homology"/>
<dbReference type="AlphaFoldDB" id="A0A1G5PKF2"/>
<keyword evidence="8 10" id="KW-0414">Isoprene biosynthesis</keyword>
<evidence type="ECO:0000256" key="1">
    <source>
        <dbReference type="ARBA" id="ARBA00009684"/>
    </source>
</evidence>
<dbReference type="PANTHER" id="PTHR43527:SF2">
    <property type="entry name" value="4-DIPHOSPHOCYTIDYL-2-C-METHYL-D-ERYTHRITOL KINASE, CHLOROPLASTIC"/>
    <property type="match status" value="1"/>
</dbReference>
<evidence type="ECO:0000256" key="6">
    <source>
        <dbReference type="ARBA" id="ARBA00022777"/>
    </source>
</evidence>
<evidence type="ECO:0000259" key="12">
    <source>
        <dbReference type="Pfam" id="PF08544"/>
    </source>
</evidence>
<dbReference type="InterPro" id="IPR013750">
    <property type="entry name" value="GHMP_kinase_C_dom"/>
</dbReference>
<dbReference type="EMBL" id="FMWG01000001">
    <property type="protein sequence ID" value="SCZ49983.1"/>
    <property type="molecule type" value="Genomic_DNA"/>
</dbReference>
<evidence type="ECO:0000256" key="2">
    <source>
        <dbReference type="ARBA" id="ARBA00012052"/>
    </source>
</evidence>
<dbReference type="InterPro" id="IPR006204">
    <property type="entry name" value="GHMP_kinase_N_dom"/>
</dbReference>
<evidence type="ECO:0000313" key="14">
    <source>
        <dbReference type="Proteomes" id="UP000198767"/>
    </source>
</evidence>
<name>A0A1G5PKF2_9RHOB</name>
<comment type="similarity">
    <text evidence="1 10">Belongs to the GHMP kinase family. IspE subfamily.</text>
</comment>
<dbReference type="GO" id="GO:0050515">
    <property type="term" value="F:4-(cytidine 5'-diphospho)-2-C-methyl-D-erythritol kinase activity"/>
    <property type="evidence" value="ECO:0007669"/>
    <property type="project" value="UniProtKB-UniRule"/>
</dbReference>
<evidence type="ECO:0000313" key="13">
    <source>
        <dbReference type="EMBL" id="SCZ49983.1"/>
    </source>
</evidence>
<dbReference type="STRING" id="1156985.SAMN04488118_101199"/>
<dbReference type="NCBIfam" id="TIGR00154">
    <property type="entry name" value="ispE"/>
    <property type="match status" value="1"/>
</dbReference>
<comment type="function">
    <text evidence="10">Catalyzes the phosphorylation of the position 2 hydroxy group of 4-diphosphocytidyl-2C-methyl-D-erythritol.</text>
</comment>
<keyword evidence="6 10" id="KW-0418">Kinase</keyword>
<dbReference type="Proteomes" id="UP000198767">
    <property type="component" value="Unassembled WGS sequence"/>
</dbReference>
<dbReference type="InterPro" id="IPR004424">
    <property type="entry name" value="IspE"/>
</dbReference>
<evidence type="ECO:0000256" key="4">
    <source>
        <dbReference type="ARBA" id="ARBA00022679"/>
    </source>
</evidence>
<organism evidence="13 14">
    <name type="scientific">Epibacterium ulvae</name>
    <dbReference type="NCBI Taxonomy" id="1156985"/>
    <lineage>
        <taxon>Bacteria</taxon>
        <taxon>Pseudomonadati</taxon>
        <taxon>Pseudomonadota</taxon>
        <taxon>Alphaproteobacteria</taxon>
        <taxon>Rhodobacterales</taxon>
        <taxon>Roseobacteraceae</taxon>
        <taxon>Epibacterium</taxon>
    </lineage>
</organism>
<keyword evidence="5 10" id="KW-0547">Nucleotide-binding</keyword>
<evidence type="ECO:0000256" key="10">
    <source>
        <dbReference type="HAMAP-Rule" id="MF_00061"/>
    </source>
</evidence>
<evidence type="ECO:0000256" key="3">
    <source>
        <dbReference type="ARBA" id="ARBA00017473"/>
    </source>
</evidence>
<feature type="active site" evidence="10">
    <location>
        <position position="9"/>
    </location>
</feature>
<dbReference type="EC" id="2.7.1.148" evidence="2 10"/>
<gene>
    <name evidence="10" type="primary">ispE</name>
    <name evidence="13" type="ORF">SAMN04488118_101199</name>
</gene>
<evidence type="ECO:0000259" key="11">
    <source>
        <dbReference type="Pfam" id="PF00288"/>
    </source>
</evidence>
<evidence type="ECO:0000256" key="7">
    <source>
        <dbReference type="ARBA" id="ARBA00022840"/>
    </source>
</evidence>
<dbReference type="InterPro" id="IPR020568">
    <property type="entry name" value="Ribosomal_Su5_D2-typ_SF"/>
</dbReference>
<feature type="binding site" evidence="10">
    <location>
        <begin position="88"/>
        <end position="98"/>
    </location>
    <ligand>
        <name>ATP</name>
        <dbReference type="ChEBI" id="CHEBI:30616"/>
    </ligand>
</feature>
<dbReference type="SUPFAM" id="SSF54211">
    <property type="entry name" value="Ribosomal protein S5 domain 2-like"/>
    <property type="match status" value="1"/>
</dbReference>
<comment type="catalytic activity">
    <reaction evidence="10">
        <text>4-CDP-2-C-methyl-D-erythritol + ATP = 4-CDP-2-C-methyl-D-erythritol 2-phosphate + ADP + H(+)</text>
        <dbReference type="Rhea" id="RHEA:18437"/>
        <dbReference type="ChEBI" id="CHEBI:15378"/>
        <dbReference type="ChEBI" id="CHEBI:30616"/>
        <dbReference type="ChEBI" id="CHEBI:57823"/>
        <dbReference type="ChEBI" id="CHEBI:57919"/>
        <dbReference type="ChEBI" id="CHEBI:456216"/>
        <dbReference type="EC" id="2.7.1.148"/>
    </reaction>
</comment>
<dbReference type="GO" id="GO:0016114">
    <property type="term" value="P:terpenoid biosynthetic process"/>
    <property type="evidence" value="ECO:0007669"/>
    <property type="project" value="UniProtKB-UniRule"/>
</dbReference>
<evidence type="ECO:0000256" key="8">
    <source>
        <dbReference type="ARBA" id="ARBA00023229"/>
    </source>
</evidence>
<dbReference type="UniPathway" id="UPA00056">
    <property type="reaction ID" value="UER00094"/>
</dbReference>
<evidence type="ECO:0000256" key="9">
    <source>
        <dbReference type="ARBA" id="ARBA00032554"/>
    </source>
</evidence>
<reference evidence="13 14" key="1">
    <citation type="submission" date="2016-10" db="EMBL/GenBank/DDBJ databases">
        <authorList>
            <person name="de Groot N.N."/>
        </authorList>
    </citation>
    <scope>NUCLEOTIDE SEQUENCE [LARGE SCALE GENOMIC DNA]</scope>
    <source>
        <strain evidence="13 14">U95</strain>
    </source>
</reference>
<dbReference type="Pfam" id="PF00288">
    <property type="entry name" value="GHMP_kinases_N"/>
    <property type="match status" value="1"/>
</dbReference>
<dbReference type="GO" id="GO:0019288">
    <property type="term" value="P:isopentenyl diphosphate biosynthetic process, methylerythritol 4-phosphate pathway"/>
    <property type="evidence" value="ECO:0007669"/>
    <property type="project" value="UniProtKB-UniRule"/>
</dbReference>
<keyword evidence="4 10" id="KW-0808">Transferase</keyword>
<dbReference type="Gene3D" id="3.30.70.890">
    <property type="entry name" value="GHMP kinase, C-terminal domain"/>
    <property type="match status" value="1"/>
</dbReference>
<dbReference type="GO" id="GO:0005524">
    <property type="term" value="F:ATP binding"/>
    <property type="evidence" value="ECO:0007669"/>
    <property type="project" value="UniProtKB-UniRule"/>
</dbReference>
<comment type="pathway">
    <text evidence="10">Isoprenoid biosynthesis; isopentenyl diphosphate biosynthesis via DXP pathway; isopentenyl diphosphate from 1-deoxy-D-xylulose 5-phosphate: step 3/6.</text>
</comment>
<dbReference type="SUPFAM" id="SSF55060">
    <property type="entry name" value="GHMP Kinase, C-terminal domain"/>
    <property type="match status" value="1"/>
</dbReference>
<dbReference type="InterPro" id="IPR036554">
    <property type="entry name" value="GHMP_kinase_C_sf"/>
</dbReference>
<feature type="domain" description="GHMP kinase C-terminal" evidence="12">
    <location>
        <begin position="201"/>
        <end position="256"/>
    </location>
</feature>
<dbReference type="PANTHER" id="PTHR43527">
    <property type="entry name" value="4-DIPHOSPHOCYTIDYL-2-C-METHYL-D-ERYTHRITOL KINASE, CHLOROPLASTIC"/>
    <property type="match status" value="1"/>
</dbReference>
<dbReference type="Pfam" id="PF08544">
    <property type="entry name" value="GHMP_kinases_C"/>
    <property type="match status" value="1"/>
</dbReference>
<keyword evidence="7 10" id="KW-0067">ATP-binding</keyword>
<keyword evidence="14" id="KW-1185">Reference proteome</keyword>
<dbReference type="NCBIfam" id="NF011202">
    <property type="entry name" value="PRK14608.1"/>
    <property type="match status" value="1"/>
</dbReference>
<dbReference type="PIRSF" id="PIRSF010376">
    <property type="entry name" value="IspE"/>
    <property type="match status" value="1"/>
</dbReference>
<evidence type="ECO:0000256" key="5">
    <source>
        <dbReference type="ARBA" id="ARBA00022741"/>
    </source>
</evidence>